<dbReference type="EMBL" id="FNYR01000051">
    <property type="protein sequence ID" value="SEJ34029.1"/>
    <property type="molecule type" value="Genomic_DNA"/>
</dbReference>
<dbReference type="RefSeq" id="WP_089673867.1">
    <property type="nucleotide sequence ID" value="NZ_CP024845.1"/>
</dbReference>
<dbReference type="NCBIfam" id="NF040570">
    <property type="entry name" value="guided_TnpB"/>
    <property type="match status" value="1"/>
</dbReference>
<evidence type="ECO:0000313" key="3">
    <source>
        <dbReference type="EMBL" id="SEJ34029.1"/>
    </source>
</evidence>
<name>A0A1H6XYA4_9EURY</name>
<keyword evidence="1" id="KW-0238">DNA-binding</keyword>
<dbReference type="GeneID" id="35002319"/>
<dbReference type="STRING" id="1073996.SAMN05444271_1517"/>
<dbReference type="KEGG" id="hae:halTADL_1520"/>
<evidence type="ECO:0000259" key="2">
    <source>
        <dbReference type="Pfam" id="PF07282"/>
    </source>
</evidence>
<proteinExistence type="predicted"/>
<evidence type="ECO:0000313" key="4">
    <source>
        <dbReference type="Proteomes" id="UP000198888"/>
    </source>
</evidence>
<sequence>MTDGQRSINSFSADTHTETVVQTVVLDLETSEAKNKKVTIGIEEFQRIAGFFGDIMPSIPEYERTRNNPAFYNLVKREFADSAIKSSVARDAAYHAIAMYDSHSSNGSAGDRPDLGNGSFMQLCSQDFEIADNGSGYGLKASFIPYDAVWFGISLNPHTEKYLRRVFEDEAETGSCELHLSDDGDLRAHVAIKWEVEVYEAEDVSTVIGVDIGENVLYSVAAVDGDSDVESVEMESGAEFRHYREQFKQKRTSLMEKGDLRALSQCRDEHRRYTEQTLDTASRRVVEFAVEHEPSVLVLEDLTHYRETADDPIHDWPFADLQEKICYKATAEGIPVETVDPKDTSITCRKCGQAIPEFRDGTEFSCRRCGYEVHADVNAAINIAKRYAE</sequence>
<dbReference type="OrthoDB" id="168528at2157"/>
<accession>A0A2H4Q1M7</accession>
<organism evidence="3 4">
    <name type="scientific">Halohasta litchfieldiae</name>
    <dbReference type="NCBI Taxonomy" id="1073996"/>
    <lineage>
        <taxon>Archaea</taxon>
        <taxon>Methanobacteriati</taxon>
        <taxon>Methanobacteriota</taxon>
        <taxon>Stenosarchaea group</taxon>
        <taxon>Halobacteria</taxon>
        <taxon>Halobacteriales</taxon>
        <taxon>Haloferacaceae</taxon>
        <taxon>Halohasta</taxon>
    </lineage>
</organism>
<dbReference type="InterPro" id="IPR010095">
    <property type="entry name" value="Cas12f1-like_TNB"/>
</dbReference>
<dbReference type="GO" id="GO:0003677">
    <property type="term" value="F:DNA binding"/>
    <property type="evidence" value="ECO:0007669"/>
    <property type="project" value="UniProtKB-KW"/>
</dbReference>
<evidence type="ECO:0000256" key="1">
    <source>
        <dbReference type="ARBA" id="ARBA00023125"/>
    </source>
</evidence>
<dbReference type="NCBIfam" id="TIGR01766">
    <property type="entry name" value="IS200/IS605 family accessory protein TnpB-like domain"/>
    <property type="match status" value="1"/>
</dbReference>
<gene>
    <name evidence="3" type="ORF">SAMN05444271_1517</name>
</gene>
<keyword evidence="4" id="KW-1185">Reference proteome</keyword>
<reference evidence="3 4" key="1">
    <citation type="submission" date="2016-10" db="EMBL/GenBank/DDBJ databases">
        <authorList>
            <person name="de Groot N.N."/>
        </authorList>
    </citation>
    <scope>NUCLEOTIDE SEQUENCE [LARGE SCALE GENOMIC DNA]</scope>
    <source>
        <strain evidence="3 4">DSM 22187</strain>
    </source>
</reference>
<feature type="domain" description="Cas12f1-like TNB" evidence="2">
    <location>
        <begin position="318"/>
        <end position="383"/>
    </location>
</feature>
<dbReference type="Proteomes" id="UP000198888">
    <property type="component" value="Unassembled WGS sequence"/>
</dbReference>
<protein>
    <submittedName>
        <fullName evidence="3">Transposase, IS605 OrfB family, central region</fullName>
    </submittedName>
</protein>
<dbReference type="Pfam" id="PF07282">
    <property type="entry name" value="Cas12f1-like_TNB"/>
    <property type="match status" value="1"/>
</dbReference>
<accession>A0A1H6XYA4</accession>
<dbReference type="AlphaFoldDB" id="A0A1H6XYA4"/>